<evidence type="ECO:0000256" key="1">
    <source>
        <dbReference type="SAM" id="MobiDB-lite"/>
    </source>
</evidence>
<sequence length="69" mass="7410">MAKCVVRRLDDNTLPIAASSHEQGLALAVRHNQENWFSKSRSEDVGTGGKAGAENIPDSKMVEKDGTKG</sequence>
<feature type="compositionally biased region" description="Basic and acidic residues" evidence="1">
    <location>
        <begin position="60"/>
        <end position="69"/>
    </location>
</feature>
<protein>
    <submittedName>
        <fullName evidence="2">Uncharacterized protein</fullName>
    </submittedName>
</protein>
<comment type="caution">
    <text evidence="2">The sequence shown here is derived from an EMBL/GenBank/DDBJ whole genome shotgun (WGS) entry which is preliminary data.</text>
</comment>
<gene>
    <name evidence="2" type="ORF">HO173_005558</name>
</gene>
<dbReference type="Proteomes" id="UP000578531">
    <property type="component" value="Unassembled WGS sequence"/>
</dbReference>
<reference evidence="2 3" key="1">
    <citation type="journal article" date="2020" name="Genomics">
        <title>Complete, high-quality genomes from long-read metagenomic sequencing of two wolf lichen thalli reveals enigmatic genome architecture.</title>
        <authorList>
            <person name="McKenzie S.K."/>
            <person name="Walston R.F."/>
            <person name="Allen J.L."/>
        </authorList>
    </citation>
    <scope>NUCLEOTIDE SEQUENCE [LARGE SCALE GENOMIC DNA]</scope>
    <source>
        <strain evidence="2">WasteWater2</strain>
    </source>
</reference>
<evidence type="ECO:0000313" key="3">
    <source>
        <dbReference type="Proteomes" id="UP000578531"/>
    </source>
</evidence>
<dbReference type="EMBL" id="JACCJC010000020">
    <property type="protein sequence ID" value="KAF6236305.1"/>
    <property type="molecule type" value="Genomic_DNA"/>
</dbReference>
<dbReference type="GeneID" id="59287220"/>
<dbReference type="AlphaFoldDB" id="A0A8H6FX11"/>
<name>A0A8H6FX11_9LECA</name>
<feature type="region of interest" description="Disordered" evidence="1">
    <location>
        <begin position="38"/>
        <end position="69"/>
    </location>
</feature>
<evidence type="ECO:0000313" key="2">
    <source>
        <dbReference type="EMBL" id="KAF6236305.1"/>
    </source>
</evidence>
<dbReference type="RefSeq" id="XP_037165655.1">
    <property type="nucleotide sequence ID" value="XM_037307473.1"/>
</dbReference>
<proteinExistence type="predicted"/>
<accession>A0A8H6FX11</accession>
<organism evidence="2 3">
    <name type="scientific">Letharia columbiana</name>
    <dbReference type="NCBI Taxonomy" id="112416"/>
    <lineage>
        <taxon>Eukaryota</taxon>
        <taxon>Fungi</taxon>
        <taxon>Dikarya</taxon>
        <taxon>Ascomycota</taxon>
        <taxon>Pezizomycotina</taxon>
        <taxon>Lecanoromycetes</taxon>
        <taxon>OSLEUM clade</taxon>
        <taxon>Lecanoromycetidae</taxon>
        <taxon>Lecanorales</taxon>
        <taxon>Lecanorineae</taxon>
        <taxon>Parmeliaceae</taxon>
        <taxon>Letharia</taxon>
    </lineage>
</organism>
<keyword evidence="3" id="KW-1185">Reference proteome</keyword>